<keyword evidence="6" id="KW-1185">Reference proteome</keyword>
<evidence type="ECO:0000256" key="3">
    <source>
        <dbReference type="ARBA" id="ARBA00023180"/>
    </source>
</evidence>
<dbReference type="Proteomes" id="UP001210925">
    <property type="component" value="Unassembled WGS sequence"/>
</dbReference>
<dbReference type="Pfam" id="PF01565">
    <property type="entry name" value="FAD_binding_4"/>
    <property type="match status" value="1"/>
</dbReference>
<dbReference type="EMBL" id="JADGKB010000088">
    <property type="protein sequence ID" value="KAJ3254297.1"/>
    <property type="molecule type" value="Genomic_DNA"/>
</dbReference>
<evidence type="ECO:0000256" key="2">
    <source>
        <dbReference type="ARBA" id="ARBA00022729"/>
    </source>
</evidence>
<keyword evidence="3" id="KW-0325">Glycoprotein</keyword>
<feature type="domain" description="FAD-binding PCMH-type" evidence="4">
    <location>
        <begin position="29"/>
        <end position="205"/>
    </location>
</feature>
<dbReference type="Gene3D" id="3.30.43.10">
    <property type="entry name" value="Uridine Diphospho-n-acetylenolpyruvylglucosamine Reductase, domain 2"/>
    <property type="match status" value="1"/>
</dbReference>
<dbReference type="InterPro" id="IPR006094">
    <property type="entry name" value="Oxid_FAD_bind_N"/>
</dbReference>
<comment type="caution">
    <text evidence="5">The sequence shown here is derived from an EMBL/GenBank/DDBJ whole genome shotgun (WGS) entry which is preliminary data.</text>
</comment>
<sequence length="463" mass="50632">MGSVLPSADYITPTHGDYALFSVGQRPRVPRHPTGVVLAQNEAQVVKSVLCAQKAGINHVVPRAGGHSYEDFSSQDNAIVVDIAAINYVTVTANNGDTGLAKVGAGARLGKVYSDIFNQGGFNFNGGTCPTVGIGGHVSGGGYGMVARQFGVAADRVVSIRMVLYNGTIVVANSTQHQDLYWAVRGGGSGSFGIITEFVISVFKTTQNAMFKIAFDHTKQKELLAAWMRYFPSSDARLTTQYNVDKHGSTLVGQFLGTKDQVQKMIQDSGMLSLGGIKEQTWSDNCNSVGAKAFMWTSSCDRVDILNVPTYLSQNDKEYSKSKSDYGSVLLPQAGIDAVVDGLANSPDWAWIQFEALGGVFATIPTNATPYVHRDALFSMQYAVSMQKGQDRTAPNYQWILNYEQSLKPFVNGQHYQNYCDMDIGPNYGVAYWGQENFDRLKKIKPRYDPHNIFRSEQSVPLQ</sequence>
<dbReference type="AlphaFoldDB" id="A0AAD5UFI6"/>
<evidence type="ECO:0000259" key="4">
    <source>
        <dbReference type="PROSITE" id="PS51387"/>
    </source>
</evidence>
<comment type="similarity">
    <text evidence="1">Belongs to the oxygen-dependent FAD-linked oxidoreductase family.</text>
</comment>
<dbReference type="InterPro" id="IPR016167">
    <property type="entry name" value="FAD-bd_PCMH_sub1"/>
</dbReference>
<dbReference type="InterPro" id="IPR016166">
    <property type="entry name" value="FAD-bd_PCMH"/>
</dbReference>
<keyword evidence="2" id="KW-0732">Signal</keyword>
<name>A0AAD5UFI6_9FUNG</name>
<dbReference type="Gene3D" id="3.40.462.20">
    <property type="match status" value="1"/>
</dbReference>
<dbReference type="PROSITE" id="PS51387">
    <property type="entry name" value="FAD_PCMH"/>
    <property type="match status" value="1"/>
</dbReference>
<evidence type="ECO:0000313" key="5">
    <source>
        <dbReference type="EMBL" id="KAJ3254297.1"/>
    </source>
</evidence>
<dbReference type="Gene3D" id="3.30.465.10">
    <property type="match status" value="1"/>
</dbReference>
<dbReference type="InterPro" id="IPR012951">
    <property type="entry name" value="BBE"/>
</dbReference>
<dbReference type="SUPFAM" id="SSF56176">
    <property type="entry name" value="FAD-binding/transporter-associated domain-like"/>
    <property type="match status" value="1"/>
</dbReference>
<gene>
    <name evidence="5" type="ORF">HK103_007267</name>
</gene>
<dbReference type="Pfam" id="PF08031">
    <property type="entry name" value="BBE"/>
    <property type="match status" value="1"/>
</dbReference>
<evidence type="ECO:0000313" key="6">
    <source>
        <dbReference type="Proteomes" id="UP001210925"/>
    </source>
</evidence>
<dbReference type="InterPro" id="IPR036318">
    <property type="entry name" value="FAD-bd_PCMH-like_sf"/>
</dbReference>
<dbReference type="InterPro" id="IPR016169">
    <property type="entry name" value="FAD-bd_PCMH_sub2"/>
</dbReference>
<dbReference type="PANTHER" id="PTHR32448">
    <property type="entry name" value="OS08G0158400 PROTEIN"/>
    <property type="match status" value="1"/>
</dbReference>
<evidence type="ECO:0000256" key="1">
    <source>
        <dbReference type="ARBA" id="ARBA00005466"/>
    </source>
</evidence>
<dbReference type="GO" id="GO:0071949">
    <property type="term" value="F:FAD binding"/>
    <property type="evidence" value="ECO:0007669"/>
    <property type="project" value="InterPro"/>
</dbReference>
<organism evidence="5 6">
    <name type="scientific">Boothiomyces macroporosus</name>
    <dbReference type="NCBI Taxonomy" id="261099"/>
    <lineage>
        <taxon>Eukaryota</taxon>
        <taxon>Fungi</taxon>
        <taxon>Fungi incertae sedis</taxon>
        <taxon>Chytridiomycota</taxon>
        <taxon>Chytridiomycota incertae sedis</taxon>
        <taxon>Chytridiomycetes</taxon>
        <taxon>Rhizophydiales</taxon>
        <taxon>Terramycetaceae</taxon>
        <taxon>Boothiomyces</taxon>
    </lineage>
</organism>
<protein>
    <recommendedName>
        <fullName evidence="4">FAD-binding PCMH-type domain-containing protein</fullName>
    </recommendedName>
</protein>
<dbReference type="GO" id="GO:0016491">
    <property type="term" value="F:oxidoreductase activity"/>
    <property type="evidence" value="ECO:0007669"/>
    <property type="project" value="InterPro"/>
</dbReference>
<proteinExistence type="inferred from homology"/>
<accession>A0AAD5UFI6</accession>
<reference evidence="5" key="1">
    <citation type="submission" date="2020-05" db="EMBL/GenBank/DDBJ databases">
        <title>Phylogenomic resolution of chytrid fungi.</title>
        <authorList>
            <person name="Stajich J.E."/>
            <person name="Amses K."/>
            <person name="Simmons R."/>
            <person name="Seto K."/>
            <person name="Myers J."/>
            <person name="Bonds A."/>
            <person name="Quandt C.A."/>
            <person name="Barry K."/>
            <person name="Liu P."/>
            <person name="Grigoriev I."/>
            <person name="Longcore J.E."/>
            <person name="James T.Y."/>
        </authorList>
    </citation>
    <scope>NUCLEOTIDE SEQUENCE</scope>
    <source>
        <strain evidence="5">PLAUS21</strain>
    </source>
</reference>